<dbReference type="Pfam" id="PF00108">
    <property type="entry name" value="Thiolase_N"/>
    <property type="match status" value="1"/>
</dbReference>
<dbReference type="GO" id="GO:0016747">
    <property type="term" value="F:acyltransferase activity, transferring groups other than amino-acyl groups"/>
    <property type="evidence" value="ECO:0007669"/>
    <property type="project" value="InterPro"/>
</dbReference>
<evidence type="ECO:0000313" key="3">
    <source>
        <dbReference type="Proteomes" id="UP000270094"/>
    </source>
</evidence>
<dbReference type="PANTHER" id="PTHR42870">
    <property type="entry name" value="ACETYL-COA C-ACETYLTRANSFERASE"/>
    <property type="match status" value="1"/>
</dbReference>
<evidence type="ECO:0000313" key="2">
    <source>
        <dbReference type="EMBL" id="VDM80997.1"/>
    </source>
</evidence>
<dbReference type="OrthoDB" id="542135at2759"/>
<dbReference type="EMBL" id="UYYB01111012">
    <property type="protein sequence ID" value="VDM80997.1"/>
    <property type="molecule type" value="Genomic_DNA"/>
</dbReference>
<organism evidence="2 3">
    <name type="scientific">Strongylus vulgaris</name>
    <name type="common">Blood worm</name>
    <dbReference type="NCBI Taxonomy" id="40348"/>
    <lineage>
        <taxon>Eukaryota</taxon>
        <taxon>Metazoa</taxon>
        <taxon>Ecdysozoa</taxon>
        <taxon>Nematoda</taxon>
        <taxon>Chromadorea</taxon>
        <taxon>Rhabditida</taxon>
        <taxon>Rhabditina</taxon>
        <taxon>Rhabditomorpha</taxon>
        <taxon>Strongyloidea</taxon>
        <taxon>Strongylidae</taxon>
        <taxon>Strongylus</taxon>
    </lineage>
</organism>
<keyword evidence="3" id="KW-1185">Reference proteome</keyword>
<protein>
    <recommendedName>
        <fullName evidence="1">Thiolase N-terminal domain-containing protein</fullName>
    </recommendedName>
</protein>
<dbReference type="SUPFAM" id="SSF53901">
    <property type="entry name" value="Thiolase-like"/>
    <property type="match status" value="1"/>
</dbReference>
<name>A0A3P7JXI4_STRVU</name>
<feature type="domain" description="Thiolase N-terminal" evidence="1">
    <location>
        <begin position="6"/>
        <end position="125"/>
    </location>
</feature>
<evidence type="ECO:0000259" key="1">
    <source>
        <dbReference type="Pfam" id="PF00108"/>
    </source>
</evidence>
<proteinExistence type="predicted"/>
<dbReference type="PANTHER" id="PTHR42870:SF1">
    <property type="entry name" value="NON-SPECIFIC LIPID-TRANSFER PROTEIN-LIKE 2"/>
    <property type="match status" value="1"/>
</dbReference>
<dbReference type="AlphaFoldDB" id="A0A3P7JXI4"/>
<accession>A0A3P7JXI4</accession>
<feature type="non-terminal residue" evidence="2">
    <location>
        <position position="126"/>
    </location>
</feature>
<dbReference type="InterPro" id="IPR016039">
    <property type="entry name" value="Thiolase-like"/>
</dbReference>
<reference evidence="2 3" key="1">
    <citation type="submission" date="2018-11" db="EMBL/GenBank/DDBJ databases">
        <authorList>
            <consortium name="Pathogen Informatics"/>
        </authorList>
    </citation>
    <scope>NUCLEOTIDE SEQUENCE [LARGE SCALE GENOMIC DNA]</scope>
</reference>
<sequence>MTKPKVFVIGVGMTKFCKPGSRDWDYPDMVKEAVNMALDDCKLKYSDIQQATVGYLFGGTCCGQRALYELGFTGIPIFNVRLTQLCCINRCKVNNACASGSSGLLLNYVVGNSDVVLACGFEKMAT</sequence>
<dbReference type="Gene3D" id="3.40.47.10">
    <property type="match status" value="1"/>
</dbReference>
<dbReference type="InterPro" id="IPR020616">
    <property type="entry name" value="Thiolase_N"/>
</dbReference>
<gene>
    <name evidence="2" type="ORF">SVUK_LOCUS15995</name>
</gene>
<dbReference type="Proteomes" id="UP000270094">
    <property type="component" value="Unassembled WGS sequence"/>
</dbReference>